<gene>
    <name evidence="4" type="ORF">SAMN04488009_0473</name>
</gene>
<dbReference type="PANTHER" id="PTHR43479:SF11">
    <property type="entry name" value="ACREF_ENVCD OPERON REPRESSOR-RELATED"/>
    <property type="match status" value="1"/>
</dbReference>
<evidence type="ECO:0000256" key="1">
    <source>
        <dbReference type="ARBA" id="ARBA00023125"/>
    </source>
</evidence>
<dbReference type="PANTHER" id="PTHR43479">
    <property type="entry name" value="ACREF/ENVCD OPERON REPRESSOR-RELATED"/>
    <property type="match status" value="1"/>
</dbReference>
<evidence type="ECO:0000313" key="5">
    <source>
        <dbReference type="Proteomes" id="UP000198337"/>
    </source>
</evidence>
<reference evidence="4 5" key="1">
    <citation type="submission" date="2017-06" db="EMBL/GenBank/DDBJ databases">
        <authorList>
            <person name="Varghese N."/>
            <person name="Submissions S."/>
        </authorList>
    </citation>
    <scope>NUCLEOTIDE SEQUENCE [LARGE SCALE GENOMIC DNA]</scope>
    <source>
        <strain evidence="4 5">DSM 19840</strain>
    </source>
</reference>
<evidence type="ECO:0000256" key="2">
    <source>
        <dbReference type="PROSITE-ProRule" id="PRU00335"/>
    </source>
</evidence>
<dbReference type="InterPro" id="IPR001647">
    <property type="entry name" value="HTH_TetR"/>
</dbReference>
<dbReference type="PRINTS" id="PR00455">
    <property type="entry name" value="HTHTETR"/>
</dbReference>
<dbReference type="Gene3D" id="1.10.10.60">
    <property type="entry name" value="Homeodomain-like"/>
    <property type="match status" value="1"/>
</dbReference>
<evidence type="ECO:0000313" key="4">
    <source>
        <dbReference type="EMBL" id="SNR26222.1"/>
    </source>
</evidence>
<evidence type="ECO:0000259" key="3">
    <source>
        <dbReference type="PROSITE" id="PS50977"/>
    </source>
</evidence>
<sequence>METFIVFKVSYCTFAALMKDKIRDTATQLFLERGFKSITMDDIANEIGMSKKTIYNEYTNKTELVQDCMLNKFNELSAGIDIIIAMDKNAIEELYEIKKFVMAHLNDEKASPQFQLMKYYPKIYKNLRLMQFDKMQACVLSNVERGLEQELYRPNLNAEFVSRIYYSGMNSIKDQNLFPLQQFPIGQLMDSFLEYHLRGIVTPKGKKILNNIINSNQE</sequence>
<accession>A0ABY1SD26</accession>
<dbReference type="EMBL" id="FZNV01000001">
    <property type="protein sequence ID" value="SNR26222.1"/>
    <property type="molecule type" value="Genomic_DNA"/>
</dbReference>
<keyword evidence="1 2" id="KW-0238">DNA-binding</keyword>
<organism evidence="4 5">
    <name type="scientific">Maribacter sedimenticola</name>
    <dbReference type="NCBI Taxonomy" id="228956"/>
    <lineage>
        <taxon>Bacteria</taxon>
        <taxon>Pseudomonadati</taxon>
        <taxon>Bacteroidota</taxon>
        <taxon>Flavobacteriia</taxon>
        <taxon>Flavobacteriales</taxon>
        <taxon>Flavobacteriaceae</taxon>
        <taxon>Maribacter</taxon>
    </lineage>
</organism>
<name>A0ABY1SD26_9FLAO</name>
<dbReference type="Pfam" id="PF00440">
    <property type="entry name" value="TetR_N"/>
    <property type="match status" value="1"/>
</dbReference>
<feature type="DNA-binding region" description="H-T-H motif" evidence="2">
    <location>
        <begin position="39"/>
        <end position="58"/>
    </location>
</feature>
<feature type="domain" description="HTH tetR-type" evidence="3">
    <location>
        <begin position="16"/>
        <end position="76"/>
    </location>
</feature>
<dbReference type="Proteomes" id="UP000198337">
    <property type="component" value="Unassembled WGS sequence"/>
</dbReference>
<dbReference type="InterPro" id="IPR009057">
    <property type="entry name" value="Homeodomain-like_sf"/>
</dbReference>
<dbReference type="Gene3D" id="1.10.357.10">
    <property type="entry name" value="Tetracycline Repressor, domain 2"/>
    <property type="match status" value="1"/>
</dbReference>
<dbReference type="SUPFAM" id="SSF46689">
    <property type="entry name" value="Homeodomain-like"/>
    <property type="match status" value="1"/>
</dbReference>
<proteinExistence type="predicted"/>
<comment type="caution">
    <text evidence="4">The sequence shown here is derived from an EMBL/GenBank/DDBJ whole genome shotgun (WGS) entry which is preliminary data.</text>
</comment>
<keyword evidence="5" id="KW-1185">Reference proteome</keyword>
<protein>
    <submittedName>
        <fullName evidence="4">Transcriptional regulator, TetR family</fullName>
    </submittedName>
</protein>
<dbReference type="PROSITE" id="PS50977">
    <property type="entry name" value="HTH_TETR_2"/>
    <property type="match status" value="1"/>
</dbReference>
<dbReference type="InterPro" id="IPR050624">
    <property type="entry name" value="HTH-type_Tx_Regulator"/>
</dbReference>